<dbReference type="AlphaFoldDB" id="A0A1G6JFF0"/>
<protein>
    <submittedName>
        <fullName evidence="4">Uncharacterized membrane protein</fullName>
    </submittedName>
</protein>
<gene>
    <name evidence="4" type="ORF">SAMN04487894_101521</name>
</gene>
<dbReference type="STRING" id="1285928.SAMN04487894_101521"/>
<feature type="domain" description="DUF2231" evidence="3">
    <location>
        <begin position="12"/>
        <end position="135"/>
    </location>
</feature>
<evidence type="ECO:0000313" key="5">
    <source>
        <dbReference type="Proteomes" id="UP000198757"/>
    </source>
</evidence>
<dbReference type="Proteomes" id="UP000198757">
    <property type="component" value="Unassembled WGS sequence"/>
</dbReference>
<feature type="transmembrane region" description="Helical" evidence="1">
    <location>
        <begin position="80"/>
        <end position="98"/>
    </location>
</feature>
<reference evidence="5" key="1">
    <citation type="submission" date="2016-10" db="EMBL/GenBank/DDBJ databases">
        <authorList>
            <person name="Varghese N."/>
            <person name="Submissions S."/>
        </authorList>
    </citation>
    <scope>NUCLEOTIDE SEQUENCE [LARGE SCALE GENOMIC DNA]</scope>
    <source>
        <strain evidence="5">DSM 25811 / CCM 8410 / LMG 26954 / E90</strain>
    </source>
</reference>
<keyword evidence="5" id="KW-1185">Reference proteome</keyword>
<dbReference type="Pfam" id="PF07635">
    <property type="entry name" value="PSCyt1"/>
    <property type="match status" value="1"/>
</dbReference>
<evidence type="ECO:0000259" key="3">
    <source>
        <dbReference type="Pfam" id="PF09990"/>
    </source>
</evidence>
<keyword evidence="1" id="KW-0812">Transmembrane</keyword>
<evidence type="ECO:0000313" key="4">
    <source>
        <dbReference type="EMBL" id="SDC17474.1"/>
    </source>
</evidence>
<dbReference type="RefSeq" id="WP_090388446.1">
    <property type="nucleotide sequence ID" value="NZ_FMZO01000001.1"/>
</dbReference>
<dbReference type="SMART" id="SM00368">
    <property type="entry name" value="LRR_RI"/>
    <property type="match status" value="2"/>
</dbReference>
<dbReference type="InterPro" id="IPR001611">
    <property type="entry name" value="Leu-rich_rpt"/>
</dbReference>
<sequence length="460" mass="49687">MLTDWAHFLGRFHPLFIHLPIGIILFAALLSILSAYKKNTVLNSAVSVAMLAGGISAVLAAVSGYLLSQNGSYSARTIAVHKWTGIAMTVILFTAWWLRGKKADRYIWKLRLSGWLLGICIILITIGGHFGGILTHGNGYLTRYMPGSLQSLLGAETSMLKEKPPPPLDSVVVYRDIIQPLLKEKCIGCHNPDKRSGNLDLSSARGLAEGGKSGKAVVAGDPQKSELFARITLPAASKKMMPLDNAPLKPVEIGLIQQWILSGADEKKNIAQEKADEKKRYLIAAYLGIAIQNDKEIVLPAAPVANAAAAQALSGSGLLISPVALNSNLLEVSFIMKQHSDASEITRLLQQLSALAPQVYRLNMAGCQLNGEGIKIISGFNRLHRLELQKCNLTSEMVQPLAELQQLELLNIGQNNLTDAGLEVFKKMAGLRTLNVWQNPLTAQGGEALVSALKGRSVVK</sequence>
<keyword evidence="1" id="KW-0472">Membrane</keyword>
<organism evidence="4 5">
    <name type="scientific">Niabella drilacis (strain DSM 25811 / CCM 8410 / CCUG 62505 / LMG 26954 / E90)</name>
    <dbReference type="NCBI Taxonomy" id="1285928"/>
    <lineage>
        <taxon>Bacteria</taxon>
        <taxon>Pseudomonadati</taxon>
        <taxon>Bacteroidota</taxon>
        <taxon>Chitinophagia</taxon>
        <taxon>Chitinophagales</taxon>
        <taxon>Chitinophagaceae</taxon>
        <taxon>Niabella</taxon>
    </lineage>
</organism>
<dbReference type="InterPro" id="IPR019251">
    <property type="entry name" value="DUF2231_TM"/>
</dbReference>
<dbReference type="InterPro" id="IPR032675">
    <property type="entry name" value="LRR_dom_sf"/>
</dbReference>
<dbReference type="SUPFAM" id="SSF52047">
    <property type="entry name" value="RNI-like"/>
    <property type="match status" value="1"/>
</dbReference>
<dbReference type="EMBL" id="FMZO01000001">
    <property type="protein sequence ID" value="SDC17474.1"/>
    <property type="molecule type" value="Genomic_DNA"/>
</dbReference>
<feature type="transmembrane region" description="Helical" evidence="1">
    <location>
        <begin position="15"/>
        <end position="36"/>
    </location>
</feature>
<dbReference type="PANTHER" id="PTHR35889:SF3">
    <property type="entry name" value="F-BOX DOMAIN-CONTAINING PROTEIN"/>
    <property type="match status" value="1"/>
</dbReference>
<dbReference type="Pfam" id="PF09990">
    <property type="entry name" value="DUF2231"/>
    <property type="match status" value="1"/>
</dbReference>
<accession>A0A1G6JFF0</accession>
<evidence type="ECO:0000259" key="2">
    <source>
        <dbReference type="Pfam" id="PF07635"/>
    </source>
</evidence>
<name>A0A1G6JFF0_NIADE</name>
<feature type="transmembrane region" description="Helical" evidence="1">
    <location>
        <begin position="48"/>
        <end position="68"/>
    </location>
</feature>
<dbReference type="OrthoDB" id="713772at2"/>
<proteinExistence type="predicted"/>
<evidence type="ECO:0000256" key="1">
    <source>
        <dbReference type="SAM" id="Phobius"/>
    </source>
</evidence>
<dbReference type="PANTHER" id="PTHR35889">
    <property type="entry name" value="CYCLOINULO-OLIGOSACCHARIDE FRUCTANOTRANSFERASE-RELATED"/>
    <property type="match status" value="1"/>
</dbReference>
<feature type="domain" description="Cytochrome C Planctomycete-type" evidence="2">
    <location>
        <begin position="186"/>
        <end position="242"/>
    </location>
</feature>
<feature type="transmembrane region" description="Helical" evidence="1">
    <location>
        <begin position="110"/>
        <end position="134"/>
    </location>
</feature>
<dbReference type="Gene3D" id="3.80.10.10">
    <property type="entry name" value="Ribonuclease Inhibitor"/>
    <property type="match status" value="1"/>
</dbReference>
<keyword evidence="1" id="KW-1133">Transmembrane helix</keyword>
<dbReference type="InterPro" id="IPR011429">
    <property type="entry name" value="Cyt_c_Planctomycete-type"/>
</dbReference>
<dbReference type="Pfam" id="PF13516">
    <property type="entry name" value="LRR_6"/>
    <property type="match status" value="1"/>
</dbReference>